<proteinExistence type="predicted"/>
<reference evidence="2" key="1">
    <citation type="journal article" date="2022" name="Mol. Ecol. Resour.">
        <title>The genomes of chicory, endive, great burdock and yacon provide insights into Asteraceae palaeo-polyploidization history and plant inulin production.</title>
        <authorList>
            <person name="Fan W."/>
            <person name="Wang S."/>
            <person name="Wang H."/>
            <person name="Wang A."/>
            <person name="Jiang F."/>
            <person name="Liu H."/>
            <person name="Zhao H."/>
            <person name="Xu D."/>
            <person name="Zhang Y."/>
        </authorList>
    </citation>
    <scope>NUCLEOTIDE SEQUENCE [LARGE SCALE GENOMIC DNA]</scope>
    <source>
        <strain evidence="2">cv. Yunnan</strain>
    </source>
</reference>
<sequence>MAYYAKPSLVGYKSSVTQPAIAANNFEIKSSIIHLVTFKIHNCSDDAVRLRIFPFVLHGRAIDWLEALPARSIITWAEMADQFLSKYFPPDKTSKLRSSITGFRQDDDESLHTAWERYKGLLRRCPHHRLNLWLQCQTFYDAISGAHKQAIDQCAAGDFGGAIPTEAFQALEKAATKSFPYNPPRTKSSQKYVDSDTLVAAQLETLTSS</sequence>
<dbReference type="Proteomes" id="UP001056120">
    <property type="component" value="Linkage Group LG06"/>
</dbReference>
<comment type="caution">
    <text evidence="1">The sequence shown here is derived from an EMBL/GenBank/DDBJ whole genome shotgun (WGS) entry which is preliminary data.</text>
</comment>
<gene>
    <name evidence="1" type="ORF">L1987_18444</name>
</gene>
<evidence type="ECO:0000313" key="2">
    <source>
        <dbReference type="Proteomes" id="UP001056120"/>
    </source>
</evidence>
<dbReference type="EMBL" id="CM042023">
    <property type="protein sequence ID" value="KAI3813713.1"/>
    <property type="molecule type" value="Genomic_DNA"/>
</dbReference>
<organism evidence="1 2">
    <name type="scientific">Smallanthus sonchifolius</name>
    <dbReference type="NCBI Taxonomy" id="185202"/>
    <lineage>
        <taxon>Eukaryota</taxon>
        <taxon>Viridiplantae</taxon>
        <taxon>Streptophyta</taxon>
        <taxon>Embryophyta</taxon>
        <taxon>Tracheophyta</taxon>
        <taxon>Spermatophyta</taxon>
        <taxon>Magnoliopsida</taxon>
        <taxon>eudicotyledons</taxon>
        <taxon>Gunneridae</taxon>
        <taxon>Pentapetalae</taxon>
        <taxon>asterids</taxon>
        <taxon>campanulids</taxon>
        <taxon>Asterales</taxon>
        <taxon>Asteraceae</taxon>
        <taxon>Asteroideae</taxon>
        <taxon>Heliantheae alliance</taxon>
        <taxon>Millerieae</taxon>
        <taxon>Smallanthus</taxon>
    </lineage>
</organism>
<accession>A0ACB9IZS2</accession>
<name>A0ACB9IZS2_9ASTR</name>
<evidence type="ECO:0000313" key="1">
    <source>
        <dbReference type="EMBL" id="KAI3813713.1"/>
    </source>
</evidence>
<protein>
    <submittedName>
        <fullName evidence="1">Uncharacterized protein</fullName>
    </submittedName>
</protein>
<reference evidence="1 2" key="2">
    <citation type="journal article" date="2022" name="Mol. Ecol. Resour.">
        <title>The genomes of chicory, endive, great burdock and yacon provide insights into Asteraceae paleo-polyploidization history and plant inulin production.</title>
        <authorList>
            <person name="Fan W."/>
            <person name="Wang S."/>
            <person name="Wang H."/>
            <person name="Wang A."/>
            <person name="Jiang F."/>
            <person name="Liu H."/>
            <person name="Zhao H."/>
            <person name="Xu D."/>
            <person name="Zhang Y."/>
        </authorList>
    </citation>
    <scope>NUCLEOTIDE SEQUENCE [LARGE SCALE GENOMIC DNA]</scope>
    <source>
        <strain evidence="2">cv. Yunnan</strain>
        <tissue evidence="1">Leaves</tissue>
    </source>
</reference>
<keyword evidence="2" id="KW-1185">Reference proteome</keyword>